<proteinExistence type="predicted"/>
<protein>
    <submittedName>
        <fullName evidence="2">Uncharacterized protein</fullName>
    </submittedName>
</protein>
<gene>
    <name evidence="2" type="ORF">CFK41_00475</name>
</gene>
<feature type="transmembrane region" description="Helical" evidence="1">
    <location>
        <begin position="42"/>
        <end position="62"/>
    </location>
</feature>
<evidence type="ECO:0000313" key="3">
    <source>
        <dbReference type="Proteomes" id="UP000217889"/>
    </source>
</evidence>
<evidence type="ECO:0000313" key="2">
    <source>
        <dbReference type="EMBL" id="ATG53418.1"/>
    </source>
</evidence>
<dbReference type="Proteomes" id="UP000217889">
    <property type="component" value="Chromosome"/>
</dbReference>
<sequence length="227" mass="23304">MTSSRSPLRLLRGGMAASLATAVALGGHLVGGGTVPSWLGVAVPWWLAVAVCTVLAGSRFSLPRMGLAVLSSQALFHALFTVGAPGDPTRTLVDPPGSHLGHGLPTAGALSSSHAVHGAAGSDGVAAVAEHTLHGQHADLQMLLWHLVAALVTTVLLHSGESFLLRCAGLVGSVLDLLRTPPHSPARPRLVLPRRPLPVPGVAHLPHARRAVLTPQLRRGPPLVLAA</sequence>
<dbReference type="OrthoDB" id="5125396at2"/>
<keyword evidence="1" id="KW-0812">Transmembrane</keyword>
<dbReference type="EMBL" id="CP023564">
    <property type="protein sequence ID" value="ATG53418.1"/>
    <property type="molecule type" value="Genomic_DNA"/>
</dbReference>
<dbReference type="KEGG" id="bgg:CFK41_00475"/>
<reference evidence="2 3" key="1">
    <citation type="journal article" date="2014" name="Int. J. Syst. Evol. Microbiol.">
        <title>Brachybacterium ginsengisoli sp. nov., isolated from soil of a ginseng field.</title>
        <authorList>
            <person name="Hoang V.A."/>
            <person name="Kim Y.J."/>
            <person name="Nguyen N.L."/>
            <person name="Yang D.C."/>
        </authorList>
    </citation>
    <scope>NUCLEOTIDE SEQUENCE [LARGE SCALE GENOMIC DNA]</scope>
    <source>
        <strain evidence="2 3">DCY80</strain>
    </source>
</reference>
<name>A0A291GT86_9MICO</name>
<keyword evidence="1" id="KW-1133">Transmembrane helix</keyword>
<organism evidence="2 3">
    <name type="scientific">Brachybacterium ginsengisoli</name>
    <dbReference type="NCBI Taxonomy" id="1331682"/>
    <lineage>
        <taxon>Bacteria</taxon>
        <taxon>Bacillati</taxon>
        <taxon>Actinomycetota</taxon>
        <taxon>Actinomycetes</taxon>
        <taxon>Micrococcales</taxon>
        <taxon>Dermabacteraceae</taxon>
        <taxon>Brachybacterium</taxon>
    </lineage>
</organism>
<evidence type="ECO:0000256" key="1">
    <source>
        <dbReference type="SAM" id="Phobius"/>
    </source>
</evidence>
<dbReference type="RefSeq" id="WP_096797897.1">
    <property type="nucleotide sequence ID" value="NZ_CP023564.1"/>
</dbReference>
<accession>A0A291GT86</accession>
<dbReference type="AlphaFoldDB" id="A0A291GT86"/>
<keyword evidence="1" id="KW-0472">Membrane</keyword>
<keyword evidence="3" id="KW-1185">Reference proteome</keyword>